<dbReference type="Proteomes" id="UP001519887">
    <property type="component" value="Unassembled WGS sequence"/>
</dbReference>
<evidence type="ECO:0000313" key="3">
    <source>
        <dbReference type="EMBL" id="MBW7456351.1"/>
    </source>
</evidence>
<comment type="caution">
    <text evidence="3">The sequence shown here is derived from an EMBL/GenBank/DDBJ whole genome shotgun (WGS) entry which is preliminary data.</text>
</comment>
<dbReference type="PANTHER" id="PTHR20883:SF15">
    <property type="entry name" value="PHYTANOYL-COA DIOXYGENASE DOMAIN-CONTAINING PROTEIN 1"/>
    <property type="match status" value="1"/>
</dbReference>
<keyword evidence="3" id="KW-0223">Dioxygenase</keyword>
<accession>A0ABS7C653</accession>
<keyword evidence="3" id="KW-0560">Oxidoreductase</keyword>
<gene>
    <name evidence="3" type="ORF">K0U00_20150</name>
</gene>
<evidence type="ECO:0000313" key="4">
    <source>
        <dbReference type="Proteomes" id="UP001519887"/>
    </source>
</evidence>
<dbReference type="Pfam" id="PF05721">
    <property type="entry name" value="PhyH"/>
    <property type="match status" value="1"/>
</dbReference>
<evidence type="ECO:0000256" key="2">
    <source>
        <dbReference type="ARBA" id="ARBA00023004"/>
    </source>
</evidence>
<dbReference type="RefSeq" id="WP_210040141.1">
    <property type="nucleotide sequence ID" value="NZ_JBHLVU010000007.1"/>
</dbReference>
<keyword evidence="4" id="KW-1185">Reference proteome</keyword>
<dbReference type="GO" id="GO:0051213">
    <property type="term" value="F:dioxygenase activity"/>
    <property type="evidence" value="ECO:0007669"/>
    <property type="project" value="UniProtKB-KW"/>
</dbReference>
<protein>
    <submittedName>
        <fullName evidence="3">Phytanoyl-CoA dioxygenase family protein</fullName>
    </submittedName>
</protein>
<dbReference type="InterPro" id="IPR008775">
    <property type="entry name" value="Phytyl_CoA_dOase-like"/>
</dbReference>
<proteinExistence type="predicted"/>
<sequence length="245" mass="28119">MNEKEKYLFDVQGYIVVKNVLTKEQLASLNSAIDANMEQGKERLKNFMLWEESDFRDLIDDPKIVPYLTELLKQEYRLDHEYTLIQRKGHPPLGLHGGGAPYDPGQFYVFKDGEMFNGLTVVSYALTDIGPDDGGFCCIPGSHKANYRVPDSYRDYSEIGATVHIEQKAGDVLIFTEALTHGTFPWQGSHERRSVLYKYAPAMISWRAFERPQELLDLLTDEQKIIVQTPSNIFFRYHGGEKTKK</sequence>
<reference evidence="3 4" key="1">
    <citation type="submission" date="2021-07" db="EMBL/GenBank/DDBJ databases">
        <title>Paenibacillus radiodurans sp. nov., isolated from the southeastern edge of Tengger Desert.</title>
        <authorList>
            <person name="Zhang G."/>
        </authorList>
    </citation>
    <scope>NUCLEOTIDE SEQUENCE [LARGE SCALE GENOMIC DNA]</scope>
    <source>
        <strain evidence="3 4">CCM 7311</strain>
    </source>
</reference>
<organism evidence="3 4">
    <name type="scientific">Paenibacillus sepulcri</name>
    <dbReference type="NCBI Taxonomy" id="359917"/>
    <lineage>
        <taxon>Bacteria</taxon>
        <taxon>Bacillati</taxon>
        <taxon>Bacillota</taxon>
        <taxon>Bacilli</taxon>
        <taxon>Bacillales</taxon>
        <taxon>Paenibacillaceae</taxon>
        <taxon>Paenibacillus</taxon>
    </lineage>
</organism>
<keyword evidence="2" id="KW-0408">Iron</keyword>
<dbReference type="EMBL" id="JAHZIK010000555">
    <property type="protein sequence ID" value="MBW7456351.1"/>
    <property type="molecule type" value="Genomic_DNA"/>
</dbReference>
<evidence type="ECO:0000256" key="1">
    <source>
        <dbReference type="ARBA" id="ARBA00022723"/>
    </source>
</evidence>
<keyword evidence="1" id="KW-0479">Metal-binding</keyword>
<dbReference type="SUPFAM" id="SSF51197">
    <property type="entry name" value="Clavaminate synthase-like"/>
    <property type="match status" value="1"/>
</dbReference>
<name>A0ABS7C653_9BACL</name>
<dbReference type="Gene3D" id="2.60.120.620">
    <property type="entry name" value="q2cbj1_9rhob like domain"/>
    <property type="match status" value="1"/>
</dbReference>
<dbReference type="PANTHER" id="PTHR20883">
    <property type="entry name" value="PHYTANOYL-COA DIOXYGENASE DOMAIN CONTAINING 1"/>
    <property type="match status" value="1"/>
</dbReference>